<proteinExistence type="predicted"/>
<name>A0A5B9M7Z9_9BACT</name>
<dbReference type="RefSeq" id="WP_147866111.1">
    <property type="nucleotide sequence ID" value="NZ_CP036264.1"/>
</dbReference>
<reference evidence="8 9" key="1">
    <citation type="submission" date="2019-02" db="EMBL/GenBank/DDBJ databases">
        <title>Planctomycetal bacteria perform biofilm scaping via a novel small molecule.</title>
        <authorList>
            <person name="Jeske O."/>
            <person name="Boedeker C."/>
            <person name="Wiegand S."/>
            <person name="Breitling P."/>
            <person name="Kallscheuer N."/>
            <person name="Jogler M."/>
            <person name="Rohde M."/>
            <person name="Petersen J."/>
            <person name="Medema M.H."/>
            <person name="Surup F."/>
            <person name="Jogler C."/>
        </authorList>
    </citation>
    <scope>NUCLEOTIDE SEQUENCE [LARGE SCALE GENOMIC DNA]</scope>
    <source>
        <strain evidence="8 9">Mal15</strain>
    </source>
</reference>
<dbReference type="EMBL" id="CP036264">
    <property type="protein sequence ID" value="QEF96276.1"/>
    <property type="molecule type" value="Genomic_DNA"/>
</dbReference>
<dbReference type="InterPro" id="IPR004869">
    <property type="entry name" value="MMPL_dom"/>
</dbReference>
<feature type="transmembrane region" description="Helical" evidence="6">
    <location>
        <begin position="224"/>
        <end position="245"/>
    </location>
</feature>
<feature type="domain" description="SSD" evidence="7">
    <location>
        <begin position="224"/>
        <end position="351"/>
    </location>
</feature>
<feature type="transmembrane region" description="Helical" evidence="6">
    <location>
        <begin position="199"/>
        <end position="218"/>
    </location>
</feature>
<dbReference type="PANTHER" id="PTHR33406">
    <property type="entry name" value="MEMBRANE PROTEIN MJ1562-RELATED"/>
    <property type="match status" value="1"/>
</dbReference>
<feature type="transmembrane region" description="Helical" evidence="6">
    <location>
        <begin position="252"/>
        <end position="273"/>
    </location>
</feature>
<evidence type="ECO:0000256" key="5">
    <source>
        <dbReference type="ARBA" id="ARBA00023136"/>
    </source>
</evidence>
<keyword evidence="3 6" id="KW-0812">Transmembrane</keyword>
<evidence type="ECO:0000256" key="6">
    <source>
        <dbReference type="SAM" id="Phobius"/>
    </source>
</evidence>
<feature type="transmembrane region" description="Helical" evidence="6">
    <location>
        <begin position="676"/>
        <end position="699"/>
    </location>
</feature>
<gene>
    <name evidence="8" type="ORF">Mal15_03030</name>
</gene>
<evidence type="ECO:0000256" key="2">
    <source>
        <dbReference type="ARBA" id="ARBA00022475"/>
    </source>
</evidence>
<dbReference type="GO" id="GO:0005886">
    <property type="term" value="C:plasma membrane"/>
    <property type="evidence" value="ECO:0007669"/>
    <property type="project" value="UniProtKB-SubCell"/>
</dbReference>
<dbReference type="KEGG" id="smam:Mal15_03030"/>
<feature type="transmembrane region" description="Helical" evidence="6">
    <location>
        <begin position="705"/>
        <end position="729"/>
    </location>
</feature>
<dbReference type="InterPro" id="IPR000731">
    <property type="entry name" value="SSD"/>
</dbReference>
<dbReference type="InterPro" id="IPR050545">
    <property type="entry name" value="Mycobact_MmpL"/>
</dbReference>
<evidence type="ECO:0000256" key="3">
    <source>
        <dbReference type="ARBA" id="ARBA00022692"/>
    </source>
</evidence>
<organism evidence="8 9">
    <name type="scientific">Stieleria maiorica</name>
    <dbReference type="NCBI Taxonomy" id="2795974"/>
    <lineage>
        <taxon>Bacteria</taxon>
        <taxon>Pseudomonadati</taxon>
        <taxon>Planctomycetota</taxon>
        <taxon>Planctomycetia</taxon>
        <taxon>Pirellulales</taxon>
        <taxon>Pirellulaceae</taxon>
        <taxon>Stieleria</taxon>
    </lineage>
</organism>
<keyword evidence="5 6" id="KW-0472">Membrane</keyword>
<keyword evidence="4 6" id="KW-1133">Transmembrane helix</keyword>
<dbReference type="PROSITE" id="PS50156">
    <property type="entry name" value="SSD"/>
    <property type="match status" value="1"/>
</dbReference>
<feature type="transmembrane region" description="Helical" evidence="6">
    <location>
        <begin position="20"/>
        <end position="42"/>
    </location>
</feature>
<dbReference type="SUPFAM" id="SSF82866">
    <property type="entry name" value="Multidrug efflux transporter AcrB transmembrane domain"/>
    <property type="match status" value="2"/>
</dbReference>
<feature type="transmembrane region" description="Helical" evidence="6">
    <location>
        <begin position="293"/>
        <end position="317"/>
    </location>
</feature>
<sequence>MNGSSSESFRPLLQRPTRYAVAIVLLAVLATPVIGFGALRALKSTSNDPRQWLPKSFAETDTYDWFQSHFGTDEFAVVSWPGCDLDDPRVGQLAGVLVQTPFFDRVRTGQNAIAELTSPPQNFSRSAAISRLRRILIGAEDGTTCLVLTTSATGQADRSAAVREIEDQAWQVCQLQQSELKLAGPTVDAAMIDAESRKLLFGLAGLSGLVSFLVASLRMRSIRLAVSVLTVAVYSTAMSLAIMHFSGGKMNLLMTMLPPLIYVLTISSAVHLANYYRDASRDEASTVPAAIRAIYQGWLPCSLAAVTTGIGLVSLVLSKIEPIQSFGLYSALGVVVSVVVLFLLLPSALFLFPPKPDADTDRPAEDDPPKKTGVFVDTILNHHVFFALICVLLMLLCGIRIPSIESTVKLQDRFLPSSDAIADYRWLEERVGPMVPLEVVVHFDQDDPRDRVDRIKLVAMIQSKIQSLDEPVATLSAFNLCPRLPAGHRVRDIVQRKVINGQQTKQQLIDARYLSETEDQELWRISVRARAIGDLDYGIFVEQIRATVSPLLDQEQVGGTFTGVIPLIYKAQRQLLLDLFRSFLVAFAVIAGVLLVVLRSFWATCLAMFPNIFPAVIVFGGIEWVDIPVQIGSVMTASAALGIAVDDTVHLLTWFRRGLAKGLSRRQAIEGAFARCSGAMVHTTLICSCGLIVFALSTFVPILHFAWLMVFLLASALLGDLVLLPAILVGPLGRCFEKKA</sequence>
<accession>A0A5B9M7Z9</accession>
<evidence type="ECO:0000256" key="1">
    <source>
        <dbReference type="ARBA" id="ARBA00004651"/>
    </source>
</evidence>
<dbReference type="AlphaFoldDB" id="A0A5B9M7Z9"/>
<evidence type="ECO:0000256" key="4">
    <source>
        <dbReference type="ARBA" id="ARBA00022989"/>
    </source>
</evidence>
<dbReference type="PANTHER" id="PTHR33406:SF12">
    <property type="entry name" value="BLR2997 PROTEIN"/>
    <property type="match status" value="1"/>
</dbReference>
<dbReference type="Pfam" id="PF03176">
    <property type="entry name" value="MMPL"/>
    <property type="match status" value="2"/>
</dbReference>
<feature type="transmembrane region" description="Helical" evidence="6">
    <location>
        <begin position="583"/>
        <end position="609"/>
    </location>
</feature>
<keyword evidence="2" id="KW-1003">Cell membrane</keyword>
<evidence type="ECO:0000313" key="8">
    <source>
        <dbReference type="EMBL" id="QEF96276.1"/>
    </source>
</evidence>
<evidence type="ECO:0000313" key="9">
    <source>
        <dbReference type="Proteomes" id="UP000321353"/>
    </source>
</evidence>
<dbReference type="Proteomes" id="UP000321353">
    <property type="component" value="Chromosome"/>
</dbReference>
<keyword evidence="9" id="KW-1185">Reference proteome</keyword>
<comment type="subcellular location">
    <subcellularLocation>
        <location evidence="1">Cell membrane</location>
        <topology evidence="1">Multi-pass membrane protein</topology>
    </subcellularLocation>
</comment>
<feature type="transmembrane region" description="Helical" evidence="6">
    <location>
        <begin position="329"/>
        <end position="352"/>
    </location>
</feature>
<evidence type="ECO:0000259" key="7">
    <source>
        <dbReference type="PROSITE" id="PS50156"/>
    </source>
</evidence>
<protein>
    <submittedName>
        <fullName evidence="8">MMPL family protein</fullName>
    </submittedName>
</protein>
<dbReference type="Gene3D" id="1.20.1640.10">
    <property type="entry name" value="Multidrug efflux transporter AcrB transmembrane domain"/>
    <property type="match status" value="2"/>
</dbReference>
<feature type="transmembrane region" description="Helical" evidence="6">
    <location>
        <begin position="379"/>
        <end position="399"/>
    </location>
</feature>